<reference evidence="2 3" key="1">
    <citation type="submission" date="2019-03" db="EMBL/GenBank/DDBJ databases">
        <title>First draft genome of Liparis tanakae, snailfish: a comprehensive survey of snailfish specific genes.</title>
        <authorList>
            <person name="Kim W."/>
            <person name="Song I."/>
            <person name="Jeong J.-H."/>
            <person name="Kim D."/>
            <person name="Kim S."/>
            <person name="Ryu S."/>
            <person name="Song J.Y."/>
            <person name="Lee S.K."/>
        </authorList>
    </citation>
    <scope>NUCLEOTIDE SEQUENCE [LARGE SCALE GENOMIC DNA]</scope>
    <source>
        <tissue evidence="2">Muscle</tissue>
    </source>
</reference>
<keyword evidence="3" id="KW-1185">Reference proteome</keyword>
<evidence type="ECO:0000256" key="1">
    <source>
        <dbReference type="SAM" id="MobiDB-lite"/>
    </source>
</evidence>
<organism evidence="2 3">
    <name type="scientific">Liparis tanakae</name>
    <name type="common">Tanaka's snailfish</name>
    <dbReference type="NCBI Taxonomy" id="230148"/>
    <lineage>
        <taxon>Eukaryota</taxon>
        <taxon>Metazoa</taxon>
        <taxon>Chordata</taxon>
        <taxon>Craniata</taxon>
        <taxon>Vertebrata</taxon>
        <taxon>Euteleostomi</taxon>
        <taxon>Actinopterygii</taxon>
        <taxon>Neopterygii</taxon>
        <taxon>Teleostei</taxon>
        <taxon>Neoteleostei</taxon>
        <taxon>Acanthomorphata</taxon>
        <taxon>Eupercaria</taxon>
        <taxon>Perciformes</taxon>
        <taxon>Cottioidei</taxon>
        <taxon>Cottales</taxon>
        <taxon>Liparidae</taxon>
        <taxon>Liparis</taxon>
    </lineage>
</organism>
<comment type="caution">
    <text evidence="2">The sequence shown here is derived from an EMBL/GenBank/DDBJ whole genome shotgun (WGS) entry which is preliminary data.</text>
</comment>
<evidence type="ECO:0000313" key="3">
    <source>
        <dbReference type="Proteomes" id="UP000314294"/>
    </source>
</evidence>
<evidence type="ECO:0000313" key="2">
    <source>
        <dbReference type="EMBL" id="TNN25613.1"/>
    </source>
</evidence>
<feature type="region of interest" description="Disordered" evidence="1">
    <location>
        <begin position="1"/>
        <end position="87"/>
    </location>
</feature>
<feature type="compositionally biased region" description="Polar residues" evidence="1">
    <location>
        <begin position="73"/>
        <end position="87"/>
    </location>
</feature>
<sequence>MLHQGLWELAPPARAPGGAQMHPTPGPLRGVLTPEEVSSLPRTRPLPQRRAGWRHVANGQAGIPITPEPPSAWSFQQTPVDTSSSHA</sequence>
<protein>
    <submittedName>
        <fullName evidence="2">Uncharacterized protein</fullName>
    </submittedName>
</protein>
<proteinExistence type="predicted"/>
<dbReference type="EMBL" id="SRLO01012085">
    <property type="protein sequence ID" value="TNN25613.1"/>
    <property type="molecule type" value="Genomic_DNA"/>
</dbReference>
<gene>
    <name evidence="2" type="ORF">EYF80_064255</name>
</gene>
<accession>A0A4Z2EA70</accession>
<dbReference type="Proteomes" id="UP000314294">
    <property type="component" value="Unassembled WGS sequence"/>
</dbReference>
<dbReference type="AlphaFoldDB" id="A0A4Z2EA70"/>
<name>A0A4Z2EA70_9TELE</name>